<dbReference type="RefSeq" id="WP_013611032.1">
    <property type="nucleotide sequence ID" value="NZ_BAABYK010000001.1"/>
</dbReference>
<protein>
    <submittedName>
        <fullName evidence="2">DUF3078 domain-containing protein</fullName>
    </submittedName>
</protein>
<sequence length="545" mass="64955">MRNIFLLFLFICITGSGWAQLLYPEVMEPRTPLNGPVVNKLTGLSFPPFLYKVRQENRTIENPGVRYAIQNLKKERYPEPQVNEAINTLIRYAEDERLKHVVEYLKRYAQTMGKKEQALETLEQKITYDSIEFYKNTEYLLTGDFEEYINTDLQTFVNYIHQDSNYIWLRDASRDSVLLEIMSVADNSVRFWVNNGRMQYHRFWASNKICDTIGTWIQVMPQGNRLKIYVDEDVYQTPAIEKKHAETNEAGISNRFDDEYFKLNPMQVGQLHRRYWTYYSEVELAMSQGKLANWTSGGENSLSLLSNIRYFWNYNRNNTSWENWVHYRFGFMKNGDEDIRKNEDRFELNSKLGQRAFKHWYYTAQFNVITQLFNSYEYPQDQDKKLVANFMSPGDFTLSLGLDFKPNDRFSLFISPIAGKWNFVRDTAKIDVGRYGVEQGKRARREAGARIDLRSTQNNIFKIMNIRNELTWFMSYEKKDHYLNFESDNEEKKKIPFTVNWKLNIDFNINYFMRASIYTETIYNENNSKKLQFKENLNLGVNFRF</sequence>
<comment type="caution">
    <text evidence="2">The sequence shown here is derived from an EMBL/GenBank/DDBJ whole genome shotgun (WGS) entry which is preliminary data.</text>
</comment>
<name>A0A3D1UEL4_9BACT</name>
<dbReference type="InterPro" id="IPR021428">
    <property type="entry name" value="DUF3078"/>
</dbReference>
<evidence type="ECO:0000313" key="4">
    <source>
        <dbReference type="Proteomes" id="UP000284434"/>
    </source>
</evidence>
<dbReference type="EMBL" id="QSCO01000004">
    <property type="protein sequence ID" value="RGY08937.1"/>
    <property type="molecule type" value="Genomic_DNA"/>
</dbReference>
<evidence type="ECO:0000313" key="2">
    <source>
        <dbReference type="EMBL" id="RGY08937.1"/>
    </source>
</evidence>
<dbReference type="EMBL" id="QRYW01000015">
    <property type="protein sequence ID" value="RGV27145.1"/>
    <property type="molecule type" value="Genomic_DNA"/>
</dbReference>
<dbReference type="AlphaFoldDB" id="A0A3D1UEL4"/>
<reference evidence="3 4" key="1">
    <citation type="submission" date="2018-08" db="EMBL/GenBank/DDBJ databases">
        <title>A genome reference for cultivated species of the human gut microbiota.</title>
        <authorList>
            <person name="Zou Y."/>
            <person name="Xue W."/>
            <person name="Luo G."/>
        </authorList>
    </citation>
    <scope>NUCLEOTIDE SEQUENCE [LARGE SCALE GENOMIC DNA]</scope>
    <source>
        <strain evidence="1 3">AF14-6AC</strain>
        <strain evidence="2 4">OF03-11</strain>
    </source>
</reference>
<dbReference type="Pfam" id="PF11276">
    <property type="entry name" value="DUF3078"/>
    <property type="match status" value="1"/>
</dbReference>
<evidence type="ECO:0000313" key="3">
    <source>
        <dbReference type="Proteomes" id="UP000283426"/>
    </source>
</evidence>
<gene>
    <name evidence="1" type="ORF">DWW24_08335</name>
    <name evidence="2" type="ORF">DXA53_03545</name>
</gene>
<accession>A0A3D1UEL4</accession>
<dbReference type="Proteomes" id="UP000284434">
    <property type="component" value="Unassembled WGS sequence"/>
</dbReference>
<dbReference type="Proteomes" id="UP000283426">
    <property type="component" value="Unassembled WGS sequence"/>
</dbReference>
<proteinExistence type="predicted"/>
<organism evidence="2 4">
    <name type="scientific">Odoribacter splanchnicus</name>
    <dbReference type="NCBI Taxonomy" id="28118"/>
    <lineage>
        <taxon>Bacteria</taxon>
        <taxon>Pseudomonadati</taxon>
        <taxon>Bacteroidota</taxon>
        <taxon>Bacteroidia</taxon>
        <taxon>Bacteroidales</taxon>
        <taxon>Odoribacteraceae</taxon>
        <taxon>Odoribacter</taxon>
    </lineage>
</organism>
<dbReference type="GeneID" id="61273951"/>
<evidence type="ECO:0000313" key="1">
    <source>
        <dbReference type="EMBL" id="RGV27145.1"/>
    </source>
</evidence>